<dbReference type="PANTHER" id="PTHR46401">
    <property type="entry name" value="GLYCOSYLTRANSFERASE WBBK-RELATED"/>
    <property type="match status" value="1"/>
</dbReference>
<dbReference type="GO" id="GO:0009103">
    <property type="term" value="P:lipopolysaccharide biosynthetic process"/>
    <property type="evidence" value="ECO:0007669"/>
    <property type="project" value="TreeGrafter"/>
</dbReference>
<organism evidence="4 5">
    <name type="scientific">Christiangramia echinicola</name>
    <dbReference type="NCBI Taxonomy" id="279359"/>
    <lineage>
        <taxon>Bacteria</taxon>
        <taxon>Pseudomonadati</taxon>
        <taxon>Bacteroidota</taxon>
        <taxon>Flavobacteriia</taxon>
        <taxon>Flavobacteriales</taxon>
        <taxon>Flavobacteriaceae</taxon>
        <taxon>Christiangramia</taxon>
    </lineage>
</organism>
<reference evidence="4 5" key="1">
    <citation type="submission" date="2016-10" db="EMBL/GenBank/DDBJ databases">
        <authorList>
            <person name="Varghese N."/>
            <person name="Submissions S."/>
        </authorList>
    </citation>
    <scope>NUCLEOTIDE SEQUENCE [LARGE SCALE GENOMIC DNA]</scope>
    <source>
        <strain evidence="4 5">Mar_2010_102</strain>
    </source>
</reference>
<dbReference type="SUPFAM" id="SSF53756">
    <property type="entry name" value="UDP-Glycosyltransferase/glycogen phosphorylase"/>
    <property type="match status" value="1"/>
</dbReference>
<accession>A0A1H1L3M3</accession>
<dbReference type="STRING" id="1250231.SAMN04488552_0526"/>
<keyword evidence="5" id="KW-1185">Reference proteome</keyword>
<evidence type="ECO:0000259" key="3">
    <source>
        <dbReference type="Pfam" id="PF13477"/>
    </source>
</evidence>
<dbReference type="GO" id="GO:0016757">
    <property type="term" value="F:glycosyltransferase activity"/>
    <property type="evidence" value="ECO:0007669"/>
    <property type="project" value="InterPro"/>
</dbReference>
<dbReference type="EMBL" id="LT629745">
    <property type="protein sequence ID" value="SDR68987.1"/>
    <property type="molecule type" value="Genomic_DNA"/>
</dbReference>
<sequence>MRILMLSIFSAHFVNWTQQLEESGHEIYWLDVLDSKVKIDKLDFVDQISGWRYRWDFPGRYTLKNKFPFINKLVNNINEKSYISKLEKEIERIKPEAIHCFVMFLTAVPIYQVIKKYRGIKWIYSAWGSDLYFHQDHSEFSAGIKQVLPLMDYLFVDCKRDELIAKKLGFKGEFLGVFPGGGGFEMPPLDQLPTIVEREIILIKGYQNELGNCIQVLKALELINKETRNFEIVIFGAEQSVFEYINNSGLLRKRIKVLAKIPYEEVENLMSKSLIYIGNSRSDGMPNTLLEAIVMGVFPIQSNPGGATAEIISHKKNGMLIEDPENEFEIAAHIKEVIENKEMMEKAVAYNNKNVRPTLERELVKKEVFEKYAFVEKQLN</sequence>
<dbReference type="PANTHER" id="PTHR46401:SF2">
    <property type="entry name" value="GLYCOSYLTRANSFERASE WBBK-RELATED"/>
    <property type="match status" value="1"/>
</dbReference>
<evidence type="ECO:0000313" key="4">
    <source>
        <dbReference type="EMBL" id="SDR68987.1"/>
    </source>
</evidence>
<dbReference type="AlphaFoldDB" id="A0A1H1L3M3"/>
<evidence type="ECO:0000259" key="2">
    <source>
        <dbReference type="Pfam" id="PF00534"/>
    </source>
</evidence>
<dbReference type="RefSeq" id="WP_244270354.1">
    <property type="nucleotide sequence ID" value="NZ_LT629745.1"/>
</dbReference>
<dbReference type="Gene3D" id="3.40.50.2000">
    <property type="entry name" value="Glycogen Phosphorylase B"/>
    <property type="match status" value="2"/>
</dbReference>
<name>A0A1H1L3M3_9FLAO</name>
<dbReference type="InterPro" id="IPR028098">
    <property type="entry name" value="Glyco_trans_4-like_N"/>
</dbReference>
<keyword evidence="1 4" id="KW-0808">Transferase</keyword>
<dbReference type="Pfam" id="PF00534">
    <property type="entry name" value="Glycos_transf_1"/>
    <property type="match status" value="1"/>
</dbReference>
<gene>
    <name evidence="4" type="ORF">SAMN04488552_0526</name>
</gene>
<feature type="domain" description="Glycosyltransferase subfamily 4-like N-terminal" evidence="3">
    <location>
        <begin position="81"/>
        <end position="140"/>
    </location>
</feature>
<dbReference type="InterPro" id="IPR001296">
    <property type="entry name" value="Glyco_trans_1"/>
</dbReference>
<dbReference type="Pfam" id="PF13477">
    <property type="entry name" value="Glyco_trans_4_2"/>
    <property type="match status" value="1"/>
</dbReference>
<dbReference type="Proteomes" id="UP000198858">
    <property type="component" value="Chromosome I"/>
</dbReference>
<dbReference type="CDD" id="cd03801">
    <property type="entry name" value="GT4_PimA-like"/>
    <property type="match status" value="1"/>
</dbReference>
<evidence type="ECO:0000256" key="1">
    <source>
        <dbReference type="ARBA" id="ARBA00022679"/>
    </source>
</evidence>
<feature type="domain" description="Glycosyl transferase family 1" evidence="2">
    <location>
        <begin position="198"/>
        <end position="352"/>
    </location>
</feature>
<evidence type="ECO:0000313" key="5">
    <source>
        <dbReference type="Proteomes" id="UP000198858"/>
    </source>
</evidence>
<protein>
    <submittedName>
        <fullName evidence="4">Glycosyltransferase involved in cell wall bisynthesis</fullName>
    </submittedName>
</protein>
<proteinExistence type="predicted"/>